<evidence type="ECO:0000313" key="7">
    <source>
        <dbReference type="EMBL" id="MBM7556177.1"/>
    </source>
</evidence>
<keyword evidence="4" id="KW-0479">Metal-binding</keyword>
<dbReference type="InterPro" id="IPR000092">
    <property type="entry name" value="Polyprenyl_synt"/>
</dbReference>
<sequence length="321" mass="37080">MKKMSWKEFGIIQNELDEFEDYLQNLLDSRQSLVKEAISNLAQAGGKRIRPALIITIAHLGNYKQQQVWNFAATIEILHMATLIHDDIIDESHLRRGSKTVQSKYGKDRAVFAGDYLFSLAFNVLSDQATSKQFKIVTDVINKICESEIQQYQNRYNYSLSYRDYYYRIKHKTALLFESSCALGAENAGFNQVQLKKLAQYGRYLGMAFQLTDDLLDFKREKVKLGKPNANDFTNGIYTLPLLYVIKEKECGQDLKELLSEAKSNKDEIREFVIKNGGVDYTLSIAKKYIKKAQERLEHFPNNSYRMVLTALTDKILAREF</sequence>
<comment type="caution">
    <text evidence="7">The sequence shown here is derived from an EMBL/GenBank/DDBJ whole genome shotgun (WGS) entry which is preliminary data.</text>
</comment>
<organism evidence="7 8">
    <name type="scientific">Halanaerobacter jeridensis</name>
    <dbReference type="NCBI Taxonomy" id="706427"/>
    <lineage>
        <taxon>Bacteria</taxon>
        <taxon>Bacillati</taxon>
        <taxon>Bacillota</taxon>
        <taxon>Clostridia</taxon>
        <taxon>Halanaerobiales</taxon>
        <taxon>Halobacteroidaceae</taxon>
        <taxon>Halanaerobacter</taxon>
    </lineage>
</organism>
<dbReference type="CDD" id="cd00685">
    <property type="entry name" value="Trans_IPPS_HT"/>
    <property type="match status" value="1"/>
</dbReference>
<dbReference type="GO" id="GO:0046872">
    <property type="term" value="F:metal ion binding"/>
    <property type="evidence" value="ECO:0007669"/>
    <property type="project" value="UniProtKB-KW"/>
</dbReference>
<dbReference type="EMBL" id="JAFBDQ010000004">
    <property type="protein sequence ID" value="MBM7556177.1"/>
    <property type="molecule type" value="Genomic_DNA"/>
</dbReference>
<gene>
    <name evidence="7" type="ORF">JOC47_001013</name>
</gene>
<keyword evidence="5" id="KW-0460">Magnesium</keyword>
<protein>
    <submittedName>
        <fullName evidence="7">Heptaprenyl diphosphate synthase</fullName>
        <ecNumber evidence="7">2.5.1.30</ecNumber>
    </submittedName>
</protein>
<reference evidence="7" key="1">
    <citation type="submission" date="2021-01" db="EMBL/GenBank/DDBJ databases">
        <title>Genomic Encyclopedia of Type Strains, Phase IV (KMG-IV): sequencing the most valuable type-strain genomes for metagenomic binning, comparative biology and taxonomic classification.</title>
        <authorList>
            <person name="Goeker M."/>
        </authorList>
    </citation>
    <scope>NUCLEOTIDE SEQUENCE</scope>
    <source>
        <strain evidence="7">DSM 23230</strain>
    </source>
</reference>
<dbReference type="Proteomes" id="UP000774000">
    <property type="component" value="Unassembled WGS sequence"/>
</dbReference>
<dbReference type="InterPro" id="IPR033749">
    <property type="entry name" value="Polyprenyl_synt_CS"/>
</dbReference>
<dbReference type="PROSITE" id="PS00444">
    <property type="entry name" value="POLYPRENYL_SYNTHASE_2"/>
    <property type="match status" value="1"/>
</dbReference>
<comment type="cofactor">
    <cofactor evidence="1">
        <name>Mg(2+)</name>
        <dbReference type="ChEBI" id="CHEBI:18420"/>
    </cofactor>
</comment>
<keyword evidence="3 6" id="KW-0808">Transferase</keyword>
<dbReference type="PANTHER" id="PTHR12001">
    <property type="entry name" value="GERANYLGERANYL PYROPHOSPHATE SYNTHASE"/>
    <property type="match status" value="1"/>
</dbReference>
<dbReference type="SFLD" id="SFLDS00005">
    <property type="entry name" value="Isoprenoid_Synthase_Type_I"/>
    <property type="match status" value="1"/>
</dbReference>
<dbReference type="SUPFAM" id="SSF48576">
    <property type="entry name" value="Terpenoid synthases"/>
    <property type="match status" value="1"/>
</dbReference>
<comment type="similarity">
    <text evidence="2 6">Belongs to the FPP/GGPP synthase family.</text>
</comment>
<dbReference type="Pfam" id="PF00348">
    <property type="entry name" value="polyprenyl_synt"/>
    <property type="match status" value="1"/>
</dbReference>
<evidence type="ECO:0000256" key="1">
    <source>
        <dbReference type="ARBA" id="ARBA00001946"/>
    </source>
</evidence>
<dbReference type="PROSITE" id="PS00723">
    <property type="entry name" value="POLYPRENYL_SYNTHASE_1"/>
    <property type="match status" value="1"/>
</dbReference>
<dbReference type="PANTHER" id="PTHR12001:SF69">
    <property type="entry name" value="ALL TRANS-POLYPRENYL-DIPHOSPHATE SYNTHASE PDSS1"/>
    <property type="match status" value="1"/>
</dbReference>
<evidence type="ECO:0000256" key="5">
    <source>
        <dbReference type="ARBA" id="ARBA00022842"/>
    </source>
</evidence>
<dbReference type="GO" id="GO:0000010">
    <property type="term" value="F:heptaprenyl diphosphate synthase activity"/>
    <property type="evidence" value="ECO:0007669"/>
    <property type="project" value="UniProtKB-EC"/>
</dbReference>
<evidence type="ECO:0000313" key="8">
    <source>
        <dbReference type="Proteomes" id="UP000774000"/>
    </source>
</evidence>
<evidence type="ECO:0000256" key="3">
    <source>
        <dbReference type="ARBA" id="ARBA00022679"/>
    </source>
</evidence>
<proteinExistence type="inferred from homology"/>
<dbReference type="GO" id="GO:0008299">
    <property type="term" value="P:isoprenoid biosynthetic process"/>
    <property type="evidence" value="ECO:0007669"/>
    <property type="project" value="InterPro"/>
</dbReference>
<keyword evidence="8" id="KW-1185">Reference proteome</keyword>
<evidence type="ECO:0000256" key="2">
    <source>
        <dbReference type="ARBA" id="ARBA00006706"/>
    </source>
</evidence>
<evidence type="ECO:0000256" key="6">
    <source>
        <dbReference type="RuleBase" id="RU004466"/>
    </source>
</evidence>
<evidence type="ECO:0000256" key="4">
    <source>
        <dbReference type="ARBA" id="ARBA00022723"/>
    </source>
</evidence>
<dbReference type="InterPro" id="IPR008949">
    <property type="entry name" value="Isoprenoid_synthase_dom_sf"/>
</dbReference>
<dbReference type="EC" id="2.5.1.30" evidence="7"/>
<name>A0A939BNW4_9FIRM</name>
<dbReference type="AlphaFoldDB" id="A0A939BNW4"/>
<accession>A0A939BNW4</accession>
<dbReference type="Gene3D" id="1.10.600.10">
    <property type="entry name" value="Farnesyl Diphosphate Synthase"/>
    <property type="match status" value="1"/>
</dbReference>